<keyword evidence="6 10" id="KW-0472">Membrane</keyword>
<dbReference type="AlphaFoldDB" id="A0A5J5GI83"/>
<dbReference type="InterPro" id="IPR018764">
    <property type="entry name" value="RskA_C"/>
</dbReference>
<comment type="caution">
    <text evidence="12">The sequence shown here is derived from an EMBL/GenBank/DDBJ whole genome shotgun (WGS) entry which is preliminary data.</text>
</comment>
<keyword evidence="3" id="KW-1003">Cell membrane</keyword>
<evidence type="ECO:0000256" key="3">
    <source>
        <dbReference type="ARBA" id="ARBA00022475"/>
    </source>
</evidence>
<sequence>MSDQPGQGDDGDAGLAAEYVLGLLGPEERAACDARLESDPAFRAEVADWAERMGSLAMTEVASVDPPPQLYGRIERELFPDQARRWWQKLGIAPAILGAAAAAGLAWFAVNMDWLTGTEGPFTPAYQAELAAEDGGLLIRAAFDPETGTLALNREEGAPAAGRDFELWLIEGENAPVSLGVLPPTRLARFELPEGATLDNSVLAVSDEPEGGSPTGAPTGDVLAASPVSAL</sequence>
<dbReference type="EMBL" id="VYQE01000003">
    <property type="protein sequence ID" value="KAA9007911.1"/>
    <property type="molecule type" value="Genomic_DNA"/>
</dbReference>
<keyword evidence="5 10" id="KW-1133">Transmembrane helix</keyword>
<evidence type="ECO:0000256" key="2">
    <source>
        <dbReference type="ARBA" id="ARBA00004236"/>
    </source>
</evidence>
<feature type="domain" description="Anti-sigma K factor RskA C-terminal" evidence="11">
    <location>
        <begin position="99"/>
        <end position="222"/>
    </location>
</feature>
<dbReference type="Gene3D" id="1.10.10.1320">
    <property type="entry name" value="Anti-sigma factor, zinc-finger domain"/>
    <property type="match status" value="1"/>
</dbReference>
<evidence type="ECO:0000259" key="11">
    <source>
        <dbReference type="Pfam" id="PF10099"/>
    </source>
</evidence>
<dbReference type="Pfam" id="PF10099">
    <property type="entry name" value="RskA_C"/>
    <property type="match status" value="1"/>
</dbReference>
<dbReference type="PANTHER" id="PTHR37461">
    <property type="entry name" value="ANTI-SIGMA-K FACTOR RSKA"/>
    <property type="match status" value="1"/>
</dbReference>
<gene>
    <name evidence="12" type="ORF">F3S47_10325</name>
</gene>
<dbReference type="GO" id="GO:0006417">
    <property type="term" value="P:regulation of translation"/>
    <property type="evidence" value="ECO:0007669"/>
    <property type="project" value="TreeGrafter"/>
</dbReference>
<dbReference type="GO" id="GO:0016989">
    <property type="term" value="F:sigma factor antagonist activity"/>
    <property type="evidence" value="ECO:0007669"/>
    <property type="project" value="TreeGrafter"/>
</dbReference>
<organism evidence="12 13">
    <name type="scientific">Histidinibacterium aquaticum</name>
    <dbReference type="NCBI Taxonomy" id="2613962"/>
    <lineage>
        <taxon>Bacteria</taxon>
        <taxon>Pseudomonadati</taxon>
        <taxon>Pseudomonadota</taxon>
        <taxon>Alphaproteobacteria</taxon>
        <taxon>Rhodobacterales</taxon>
        <taxon>Paracoccaceae</taxon>
        <taxon>Histidinibacterium</taxon>
    </lineage>
</organism>
<dbReference type="InterPro" id="IPR051474">
    <property type="entry name" value="Anti-sigma-K/W_factor"/>
</dbReference>
<evidence type="ECO:0000256" key="4">
    <source>
        <dbReference type="ARBA" id="ARBA00022692"/>
    </source>
</evidence>
<evidence type="ECO:0000256" key="8">
    <source>
        <dbReference type="ARBA" id="ARBA00030803"/>
    </source>
</evidence>
<evidence type="ECO:0000256" key="9">
    <source>
        <dbReference type="SAM" id="MobiDB-lite"/>
    </source>
</evidence>
<evidence type="ECO:0000313" key="12">
    <source>
        <dbReference type="EMBL" id="KAA9007911.1"/>
    </source>
</evidence>
<evidence type="ECO:0000256" key="1">
    <source>
        <dbReference type="ARBA" id="ARBA00004167"/>
    </source>
</evidence>
<keyword evidence="13" id="KW-1185">Reference proteome</keyword>
<dbReference type="InterPro" id="IPR041916">
    <property type="entry name" value="Anti_sigma_zinc_sf"/>
</dbReference>
<dbReference type="RefSeq" id="WP_150445194.1">
    <property type="nucleotide sequence ID" value="NZ_VYQE01000003.1"/>
</dbReference>
<dbReference type="GO" id="GO:0005886">
    <property type="term" value="C:plasma membrane"/>
    <property type="evidence" value="ECO:0007669"/>
    <property type="project" value="UniProtKB-SubCell"/>
</dbReference>
<name>A0A5J5GI83_9RHOB</name>
<evidence type="ECO:0000256" key="5">
    <source>
        <dbReference type="ARBA" id="ARBA00022989"/>
    </source>
</evidence>
<evidence type="ECO:0000313" key="13">
    <source>
        <dbReference type="Proteomes" id="UP000326554"/>
    </source>
</evidence>
<accession>A0A5J5GI83</accession>
<feature type="transmembrane region" description="Helical" evidence="10">
    <location>
        <begin position="90"/>
        <end position="110"/>
    </location>
</feature>
<dbReference type="Proteomes" id="UP000326554">
    <property type="component" value="Unassembled WGS sequence"/>
</dbReference>
<evidence type="ECO:0000256" key="10">
    <source>
        <dbReference type="SAM" id="Phobius"/>
    </source>
</evidence>
<reference evidence="12 13" key="1">
    <citation type="submission" date="2019-09" db="EMBL/GenBank/DDBJ databases">
        <authorList>
            <person name="Park J.-S."/>
            <person name="Choi H.-J."/>
        </authorList>
    </citation>
    <scope>NUCLEOTIDE SEQUENCE [LARGE SCALE GENOMIC DNA]</scope>
    <source>
        <strain evidence="12 13">176SS1-4</strain>
    </source>
</reference>
<proteinExistence type="predicted"/>
<protein>
    <recommendedName>
        <fullName evidence="8">Regulator of SigK</fullName>
    </recommendedName>
    <alternativeName>
        <fullName evidence="7">Sigma-K anti-sigma factor RskA</fullName>
    </alternativeName>
</protein>
<keyword evidence="4 10" id="KW-0812">Transmembrane</keyword>
<dbReference type="PANTHER" id="PTHR37461:SF1">
    <property type="entry name" value="ANTI-SIGMA-K FACTOR RSKA"/>
    <property type="match status" value="1"/>
</dbReference>
<evidence type="ECO:0000256" key="6">
    <source>
        <dbReference type="ARBA" id="ARBA00023136"/>
    </source>
</evidence>
<comment type="subcellular location">
    <subcellularLocation>
        <location evidence="2">Cell membrane</location>
    </subcellularLocation>
    <subcellularLocation>
        <location evidence="1">Membrane</location>
        <topology evidence="1">Single-pass membrane protein</topology>
    </subcellularLocation>
</comment>
<feature type="region of interest" description="Disordered" evidence="9">
    <location>
        <begin position="204"/>
        <end position="231"/>
    </location>
</feature>
<evidence type="ECO:0000256" key="7">
    <source>
        <dbReference type="ARBA" id="ARBA00029829"/>
    </source>
</evidence>